<dbReference type="OrthoDB" id="106957at2"/>
<dbReference type="Gene3D" id="3.60.21.10">
    <property type="match status" value="1"/>
</dbReference>
<evidence type="ECO:0000256" key="1">
    <source>
        <dbReference type="ARBA" id="ARBA00022801"/>
    </source>
</evidence>
<dbReference type="InterPro" id="IPR029052">
    <property type="entry name" value="Metallo-depent_PP-like"/>
</dbReference>
<organism evidence="5 6">
    <name type="scientific">Blastopirellula marina</name>
    <dbReference type="NCBI Taxonomy" id="124"/>
    <lineage>
        <taxon>Bacteria</taxon>
        <taxon>Pseudomonadati</taxon>
        <taxon>Planctomycetota</taxon>
        <taxon>Planctomycetia</taxon>
        <taxon>Pirellulales</taxon>
        <taxon>Pirellulaceae</taxon>
        <taxon>Blastopirellula</taxon>
    </lineage>
</organism>
<dbReference type="PANTHER" id="PTHR10340:SF57">
    <property type="entry name" value="METALLOPHOS DOMAIN-CONTAINING PROTEIN"/>
    <property type="match status" value="1"/>
</dbReference>
<comment type="caution">
    <text evidence="5">The sequence shown here is derived from an EMBL/GenBank/DDBJ whole genome shotgun (WGS) entry which is preliminary data.</text>
</comment>
<evidence type="ECO:0000256" key="2">
    <source>
        <dbReference type="ARBA" id="ARBA00023180"/>
    </source>
</evidence>
<name>A0A2S8FJX6_9BACT</name>
<sequence length="498" mass="56035">MTCRLLRWTIFCFCLLVGLAAQMQAAEFLVLSDIHFNPMAGLNQAQFKALQQLPAEQWPGFFESLKQPPPAYGSDSNFALMVSALDAAQQRLPEPAFILYPGDFLAHDWQANYDKLAGETIAQNPQAYRDFTNKALAVVAQEFKKRFPDTPILATLGNDDSYCGDYWIQPGGSFLKSFGQIWQPLLHGTVDQDSFRQEFSELGAYRAELPGLPADRLLVLNSVLWSGSYCCAYHAPGKQNCCDCTDPGTAPGRALMGWLKEELAQARTEKKRVWLLMHVPPGLDSYVEEKDSGKSKAAELWTDEFTTRYLSIIDEYRDVLHVSFTGHTHMDDFRIDRIDGQPILLHKIAPAVSPIFGNNSAFQVFQIDDQSTVISNWQVEYLDLAALKKRGSETWKQEYDAKEAYGFQHVTAASINRVFTKMRLDLQSPAAEDYAKYYQVSTNTITKKDLPIYLCTVLNATFESFTQCLRLHGLEKPIHVAEPAELRRNAGGIGAPKR</sequence>
<dbReference type="Proteomes" id="UP000238322">
    <property type="component" value="Unassembled WGS sequence"/>
</dbReference>
<feature type="chain" id="PRO_5015621422" description="Sphingomyelin phosphodiesterase C-terminal domain-containing protein" evidence="3">
    <location>
        <begin position="26"/>
        <end position="498"/>
    </location>
</feature>
<dbReference type="PANTHER" id="PTHR10340">
    <property type="entry name" value="SPHINGOMYELIN PHOSPHODIESTERASE"/>
    <property type="match status" value="1"/>
</dbReference>
<dbReference type="AlphaFoldDB" id="A0A2S8FJX6"/>
<evidence type="ECO:0000313" key="5">
    <source>
        <dbReference type="EMBL" id="PQO32489.1"/>
    </source>
</evidence>
<reference evidence="5 6" key="1">
    <citation type="submission" date="2018-02" db="EMBL/GenBank/DDBJ databases">
        <title>Comparative genomes isolates from brazilian mangrove.</title>
        <authorList>
            <person name="Araujo J.E."/>
            <person name="Taketani R.G."/>
            <person name="Silva M.C.P."/>
            <person name="Loureco M.V."/>
            <person name="Andreote F.D."/>
        </authorList>
    </citation>
    <scope>NUCLEOTIDE SEQUENCE [LARGE SCALE GENOMIC DNA]</scope>
    <source>
        <strain evidence="5 6">Hex-1 MGV</strain>
    </source>
</reference>
<dbReference type="RefSeq" id="WP_105331500.1">
    <property type="nucleotide sequence ID" value="NZ_PUHY01000012.1"/>
</dbReference>
<protein>
    <recommendedName>
        <fullName evidence="4">Sphingomyelin phosphodiesterase C-terminal domain-containing protein</fullName>
    </recommendedName>
</protein>
<keyword evidence="3" id="KW-0732">Signal</keyword>
<feature type="signal peptide" evidence="3">
    <location>
        <begin position="1"/>
        <end position="25"/>
    </location>
</feature>
<evidence type="ECO:0000256" key="3">
    <source>
        <dbReference type="SAM" id="SignalP"/>
    </source>
</evidence>
<proteinExistence type="predicted"/>
<accession>A0A2S8FJX6</accession>
<evidence type="ECO:0000259" key="4">
    <source>
        <dbReference type="Pfam" id="PF19272"/>
    </source>
</evidence>
<dbReference type="EMBL" id="PUHY01000012">
    <property type="protein sequence ID" value="PQO32489.1"/>
    <property type="molecule type" value="Genomic_DNA"/>
</dbReference>
<dbReference type="SUPFAM" id="SSF56300">
    <property type="entry name" value="Metallo-dependent phosphatases"/>
    <property type="match status" value="1"/>
</dbReference>
<feature type="domain" description="Sphingomyelin phosphodiesterase C-terminal" evidence="4">
    <location>
        <begin position="356"/>
        <end position="471"/>
    </location>
</feature>
<dbReference type="GO" id="GO:0016787">
    <property type="term" value="F:hydrolase activity"/>
    <property type="evidence" value="ECO:0007669"/>
    <property type="project" value="UniProtKB-KW"/>
</dbReference>
<keyword evidence="1" id="KW-0378">Hydrolase</keyword>
<dbReference type="Pfam" id="PF19272">
    <property type="entry name" value="ASMase_C"/>
    <property type="match status" value="1"/>
</dbReference>
<keyword evidence="2" id="KW-0325">Glycoprotein</keyword>
<dbReference type="InterPro" id="IPR045473">
    <property type="entry name" value="ASM_C"/>
</dbReference>
<evidence type="ECO:0000313" key="6">
    <source>
        <dbReference type="Proteomes" id="UP000238322"/>
    </source>
</evidence>
<gene>
    <name evidence="5" type="ORF">C5Y83_19940</name>
</gene>